<accession>A0A7G9QYB8</accession>
<dbReference type="GO" id="GO:0043814">
    <property type="term" value="F:phospholactate guanylyltransferase activity"/>
    <property type="evidence" value="ECO:0007669"/>
    <property type="project" value="UniProtKB-EC"/>
</dbReference>
<organism evidence="5 6">
    <name type="scientific">Phycicoccus endophyticus</name>
    <dbReference type="NCBI Taxonomy" id="1690220"/>
    <lineage>
        <taxon>Bacteria</taxon>
        <taxon>Bacillati</taxon>
        <taxon>Actinomycetota</taxon>
        <taxon>Actinomycetes</taxon>
        <taxon>Micrococcales</taxon>
        <taxon>Intrasporangiaceae</taxon>
        <taxon>Phycicoccus</taxon>
    </lineage>
</organism>
<keyword evidence="1 5" id="KW-0808">Transferase</keyword>
<keyword evidence="4" id="KW-0342">GTP-binding</keyword>
<sequence length="296" mass="30047">MSTVPRTPVRIVDVAAAPRRAVVVPVKGGPLAKSRLELARSVRLALAEAFARDTLEAAAAALPDALLLVVTDDPHVGLWAGESGYRVVGDPGEGLDAAVAEGLRAACTDGAARASVLLGDHPALRPAELAAATGRAGDRPRVLVPDAEGSGTAMLEMSLDGAEVPPTRFGAGSARAHVALGYSPLRLAAPGLRTDVDDAESLAAAIALGTGRHTRSVLARATLPGVQATIHRPPVGGEGSALLDDGRVVAVPVAAVADSGLLHLRAGQRVSLELTADERAASRVWIVGIGPGETIR</sequence>
<dbReference type="InterPro" id="IPR029044">
    <property type="entry name" value="Nucleotide-diphossugar_trans"/>
</dbReference>
<proteinExistence type="predicted"/>
<gene>
    <name evidence="5" type="primary">cofC</name>
    <name evidence="5" type="ORF">H9L10_08235</name>
</gene>
<dbReference type="NCBIfam" id="TIGR03552">
    <property type="entry name" value="F420_cofC"/>
    <property type="match status" value="1"/>
</dbReference>
<dbReference type="PANTHER" id="PTHR40392">
    <property type="entry name" value="2-PHOSPHO-L-LACTATE GUANYLYLTRANSFERASE"/>
    <property type="match status" value="1"/>
</dbReference>
<dbReference type="KEGG" id="pei:H9L10_08235"/>
<dbReference type="SUPFAM" id="SSF53448">
    <property type="entry name" value="Nucleotide-diphospho-sugar transferases"/>
    <property type="match status" value="1"/>
</dbReference>
<dbReference type="EMBL" id="CP060712">
    <property type="protein sequence ID" value="QNN48343.1"/>
    <property type="molecule type" value="Genomic_DNA"/>
</dbReference>
<protein>
    <submittedName>
        <fullName evidence="5">2-phospho-L-lactate guanylyltransferase</fullName>
        <ecNumber evidence="5">2.7.7.68</ecNumber>
    </submittedName>
</protein>
<dbReference type="EC" id="2.7.7.68" evidence="5"/>
<keyword evidence="2 5" id="KW-0548">Nucleotidyltransferase</keyword>
<evidence type="ECO:0000313" key="6">
    <source>
        <dbReference type="Proteomes" id="UP000515976"/>
    </source>
</evidence>
<evidence type="ECO:0000256" key="1">
    <source>
        <dbReference type="ARBA" id="ARBA00022679"/>
    </source>
</evidence>
<evidence type="ECO:0000256" key="3">
    <source>
        <dbReference type="ARBA" id="ARBA00022741"/>
    </source>
</evidence>
<dbReference type="Proteomes" id="UP000515976">
    <property type="component" value="Chromosome"/>
</dbReference>
<evidence type="ECO:0000256" key="4">
    <source>
        <dbReference type="ARBA" id="ARBA00023134"/>
    </source>
</evidence>
<dbReference type="Gene3D" id="3.90.550.10">
    <property type="entry name" value="Spore Coat Polysaccharide Biosynthesis Protein SpsA, Chain A"/>
    <property type="match status" value="1"/>
</dbReference>
<dbReference type="InterPro" id="IPR002835">
    <property type="entry name" value="CofC"/>
</dbReference>
<evidence type="ECO:0000313" key="5">
    <source>
        <dbReference type="EMBL" id="QNN48343.1"/>
    </source>
</evidence>
<dbReference type="GO" id="GO:0005525">
    <property type="term" value="F:GTP binding"/>
    <property type="evidence" value="ECO:0007669"/>
    <property type="project" value="UniProtKB-KW"/>
</dbReference>
<dbReference type="AlphaFoldDB" id="A0A7G9QYB8"/>
<name>A0A7G9QYB8_9MICO</name>
<reference evidence="5 6" key="1">
    <citation type="submission" date="2020-08" db="EMBL/GenBank/DDBJ databases">
        <title>Genome sequence of Phycicoccus endophyticus JCM 31784T.</title>
        <authorList>
            <person name="Hyun D.-W."/>
            <person name="Bae J.-W."/>
        </authorList>
    </citation>
    <scope>NUCLEOTIDE SEQUENCE [LARGE SCALE GENOMIC DNA]</scope>
    <source>
        <strain evidence="5 6">JCM 31784</strain>
    </source>
</reference>
<evidence type="ECO:0000256" key="2">
    <source>
        <dbReference type="ARBA" id="ARBA00022695"/>
    </source>
</evidence>
<keyword evidence="3" id="KW-0547">Nucleotide-binding</keyword>
<dbReference type="PANTHER" id="PTHR40392:SF1">
    <property type="entry name" value="2-PHOSPHO-L-LACTATE GUANYLYLTRANSFERASE"/>
    <property type="match status" value="1"/>
</dbReference>
<keyword evidence="6" id="KW-1185">Reference proteome</keyword>